<dbReference type="PANTHER" id="PTHR33488">
    <property type="entry name" value="ZGC:162509"/>
    <property type="match status" value="1"/>
</dbReference>
<dbReference type="EMBL" id="CAJOBP010000741">
    <property type="protein sequence ID" value="CAF4215284.1"/>
    <property type="molecule type" value="Genomic_DNA"/>
</dbReference>
<proteinExistence type="predicted"/>
<name>A0A821C1D8_9BILA</name>
<evidence type="ECO:0000313" key="6">
    <source>
        <dbReference type="EMBL" id="CAF4626259.1"/>
    </source>
</evidence>
<dbReference type="Proteomes" id="UP000663873">
    <property type="component" value="Unassembled WGS sequence"/>
</dbReference>
<protein>
    <submittedName>
        <fullName evidence="5">Uncharacterized protein</fullName>
    </submittedName>
</protein>
<dbReference type="EMBL" id="CAJOBO010000925">
    <property type="protein sequence ID" value="CAF4312369.1"/>
    <property type="molecule type" value="Genomic_DNA"/>
</dbReference>
<evidence type="ECO:0000313" key="5">
    <source>
        <dbReference type="EMBL" id="CAF4600640.1"/>
    </source>
</evidence>
<dbReference type="Proteomes" id="UP000663862">
    <property type="component" value="Unassembled WGS sequence"/>
</dbReference>
<keyword evidence="8" id="KW-1185">Reference proteome</keyword>
<keyword evidence="1" id="KW-0732">Signal</keyword>
<dbReference type="Proteomes" id="UP000663838">
    <property type="component" value="Unassembled WGS sequence"/>
</dbReference>
<organism evidence="5 7">
    <name type="scientific">Rotaria socialis</name>
    <dbReference type="NCBI Taxonomy" id="392032"/>
    <lineage>
        <taxon>Eukaryota</taxon>
        <taxon>Metazoa</taxon>
        <taxon>Spiralia</taxon>
        <taxon>Gnathifera</taxon>
        <taxon>Rotifera</taxon>
        <taxon>Eurotatoria</taxon>
        <taxon>Bdelloidea</taxon>
        <taxon>Philodinida</taxon>
        <taxon>Philodinidae</taxon>
        <taxon>Rotaria</taxon>
    </lineage>
</organism>
<dbReference type="Proteomes" id="UP000663851">
    <property type="component" value="Unassembled WGS sequence"/>
</dbReference>
<evidence type="ECO:0000313" key="8">
    <source>
        <dbReference type="Proteomes" id="UP000663873"/>
    </source>
</evidence>
<feature type="chain" id="PRO_5036237798" evidence="1">
    <location>
        <begin position="27"/>
        <end position="380"/>
    </location>
</feature>
<dbReference type="EMBL" id="CAJOBS010000692">
    <property type="protein sequence ID" value="CAF4626259.1"/>
    <property type="molecule type" value="Genomic_DNA"/>
</dbReference>
<accession>A0A821C1D8</accession>
<evidence type="ECO:0000313" key="7">
    <source>
        <dbReference type="Proteomes" id="UP000663848"/>
    </source>
</evidence>
<dbReference type="EMBL" id="CAJOBR010001350">
    <property type="protein sequence ID" value="CAF4600640.1"/>
    <property type="molecule type" value="Genomic_DNA"/>
</dbReference>
<evidence type="ECO:0000313" key="4">
    <source>
        <dbReference type="EMBL" id="CAF4404920.1"/>
    </source>
</evidence>
<gene>
    <name evidence="3" type="ORF">HFQ381_LOCUS14257</name>
    <name evidence="5" type="ORF">QYT958_LOCUS11526</name>
    <name evidence="6" type="ORF">TOA249_LOCUS12299</name>
    <name evidence="4" type="ORF">TSG867_LOCUS13270</name>
    <name evidence="2" type="ORF">UJA718_LOCUS7394</name>
</gene>
<sequence>MFAVKVLNFNLVITIWLIANYQLCTMANLTDEEFSIDAIIKYERELILNNTADTKIDKPDLSGDWQDWVLSNIIAVNYLNSLMIVASRQDFAFSIPSGYAVRYIENPSSFHRTVSQLTTKMRGALTNAREDLNRVHTGMERVPDNLKTMVLLMKHAPFELLLILFPDSFNDIERLVNDSLIVLRRPKNDFEQVLNLITEIDYLLSIKSNDPMLYLQVFDLKTQWTYLVTLTTELSQRAERAREGFLLQFNWILKEFIRPDLSLSESNRDFMIVLLLPKIIELDQTSDLLGTITKTYTDISYQYTDEQLGSNGHLLTLPNEEDRKRYLKQFQSELVTHVVPSARLALQRHTELLQRDKTRRGNFEKILTGTLNADLISSIG</sequence>
<dbReference type="Proteomes" id="UP000663848">
    <property type="component" value="Unassembled WGS sequence"/>
</dbReference>
<reference evidence="5" key="1">
    <citation type="submission" date="2021-02" db="EMBL/GenBank/DDBJ databases">
        <authorList>
            <person name="Nowell W R."/>
        </authorList>
    </citation>
    <scope>NUCLEOTIDE SEQUENCE</scope>
</reference>
<dbReference type="AlphaFoldDB" id="A0A821C1D8"/>
<evidence type="ECO:0000313" key="2">
    <source>
        <dbReference type="EMBL" id="CAF4215284.1"/>
    </source>
</evidence>
<dbReference type="PANTHER" id="PTHR33488:SF2">
    <property type="entry name" value="EARLY ENDOSOME ANTIGEN 1-LIKE"/>
    <property type="match status" value="1"/>
</dbReference>
<dbReference type="EMBL" id="CAJOBQ010000700">
    <property type="protein sequence ID" value="CAF4404920.1"/>
    <property type="molecule type" value="Genomic_DNA"/>
</dbReference>
<evidence type="ECO:0000256" key="1">
    <source>
        <dbReference type="SAM" id="SignalP"/>
    </source>
</evidence>
<comment type="caution">
    <text evidence="5">The sequence shown here is derived from an EMBL/GenBank/DDBJ whole genome shotgun (WGS) entry which is preliminary data.</text>
</comment>
<feature type="signal peptide" evidence="1">
    <location>
        <begin position="1"/>
        <end position="26"/>
    </location>
</feature>
<evidence type="ECO:0000313" key="3">
    <source>
        <dbReference type="EMBL" id="CAF4312369.1"/>
    </source>
</evidence>